<dbReference type="Proteomes" id="UP000095282">
    <property type="component" value="Unplaced"/>
</dbReference>
<sequence length="181" mass="19954">MVRFQIDLLSSSFNNRDKMSSPTTPSKMSFSSGFRAPPPSFPERKPGTAIAPTVDASIPVSDQTTPVVETANLVVDSTTNAVNAMVPEAPGLTLKLTRKGGNYKSLRTRWTKKRISKQAINVEENQLPDQGSSRGFNRVLINPVLEDFKYSSMTPYTPFVPKLARTDEQVLADIKNGKKHN</sequence>
<dbReference type="WBParaSite" id="Csp11.Scaffold620.g6147.t1">
    <property type="protein sequence ID" value="Csp11.Scaffold620.g6147.t1"/>
    <property type="gene ID" value="Csp11.Scaffold620.g6147"/>
</dbReference>
<organism evidence="2 3">
    <name type="scientific">Caenorhabditis tropicalis</name>
    <dbReference type="NCBI Taxonomy" id="1561998"/>
    <lineage>
        <taxon>Eukaryota</taxon>
        <taxon>Metazoa</taxon>
        <taxon>Ecdysozoa</taxon>
        <taxon>Nematoda</taxon>
        <taxon>Chromadorea</taxon>
        <taxon>Rhabditida</taxon>
        <taxon>Rhabditina</taxon>
        <taxon>Rhabditomorpha</taxon>
        <taxon>Rhabditoidea</taxon>
        <taxon>Rhabditidae</taxon>
        <taxon>Peloderinae</taxon>
        <taxon>Caenorhabditis</taxon>
    </lineage>
</organism>
<reference evidence="3" key="1">
    <citation type="submission" date="2016-11" db="UniProtKB">
        <authorList>
            <consortium name="WormBaseParasite"/>
        </authorList>
    </citation>
    <scope>IDENTIFICATION</scope>
</reference>
<protein>
    <submittedName>
        <fullName evidence="3">Flocculation protein FLO11-like</fullName>
    </submittedName>
</protein>
<feature type="region of interest" description="Disordered" evidence="1">
    <location>
        <begin position="13"/>
        <end position="42"/>
    </location>
</feature>
<evidence type="ECO:0000313" key="2">
    <source>
        <dbReference type="Proteomes" id="UP000095282"/>
    </source>
</evidence>
<feature type="compositionally biased region" description="Polar residues" evidence="1">
    <location>
        <begin position="13"/>
        <end position="32"/>
    </location>
</feature>
<name>A0A1I7TI30_9PELO</name>
<evidence type="ECO:0000313" key="3">
    <source>
        <dbReference type="WBParaSite" id="Csp11.Scaffold620.g6147.t1"/>
    </source>
</evidence>
<proteinExistence type="predicted"/>
<dbReference type="AlphaFoldDB" id="A0A1I7TI30"/>
<accession>A0A1I7TI30</accession>
<evidence type="ECO:0000256" key="1">
    <source>
        <dbReference type="SAM" id="MobiDB-lite"/>
    </source>
</evidence>
<keyword evidence="2" id="KW-1185">Reference proteome</keyword>